<protein>
    <submittedName>
        <fullName evidence="5">U49</fullName>
    </submittedName>
</protein>
<dbReference type="OrthoDB" id="20832at10239"/>
<gene>
    <name evidence="5" type="primary">U49</name>
</gene>
<proteinExistence type="predicted"/>
<evidence type="ECO:0000256" key="3">
    <source>
        <dbReference type="ARBA" id="ARBA00022921"/>
    </source>
</evidence>
<dbReference type="SMR" id="Q77Y66"/>
<dbReference type="DNASU" id="3289507"/>
<dbReference type="Pfam" id="PF01646">
    <property type="entry name" value="Herpes_UL24"/>
    <property type="match status" value="1"/>
</dbReference>
<organism evidence="5 6">
    <name type="scientific">Human herpesvirus 7 (strain RK)</name>
    <name type="common">HHV-7</name>
    <name type="synonym">Human T lymphotropic virus</name>
    <dbReference type="NCBI Taxonomy" id="262398"/>
    <lineage>
        <taxon>Viruses</taxon>
        <taxon>Duplodnaviria</taxon>
        <taxon>Heunggongvirae</taxon>
        <taxon>Peploviricota</taxon>
        <taxon>Herviviricetes</taxon>
        <taxon>Herpesvirales</taxon>
        <taxon>Orthoherpesviridae</taxon>
        <taxon>Betaherpesvirinae</taxon>
        <taxon>Roseolovirus</taxon>
        <taxon>Roseolovirus humanbeta7</taxon>
        <taxon>Human betaherpesvirus 7</taxon>
    </lineage>
</organism>
<feature type="compositionally biased region" description="Basic and acidic residues" evidence="4">
    <location>
        <begin position="229"/>
        <end position="239"/>
    </location>
</feature>
<dbReference type="RefSeq" id="YP_073789.1">
    <property type="nucleotide sequence ID" value="NC_001716.2"/>
</dbReference>
<keyword evidence="3" id="KW-0426">Late protein</keyword>
<organismHost>
    <name type="scientific">Homo sapiens</name>
    <name type="common">Human</name>
    <dbReference type="NCBI Taxonomy" id="9606"/>
</organismHost>
<dbReference type="Proteomes" id="UP000098510">
    <property type="component" value="Segment"/>
</dbReference>
<dbReference type="EMBL" id="AF037218">
    <property type="protein sequence ID" value="AAC40763.1"/>
    <property type="molecule type" value="Genomic_DNA"/>
</dbReference>
<reference evidence="5 6" key="1">
    <citation type="journal article" date="1998" name="Virology">
        <title>The DNA sequence of the RK strain of human herpesvirus 7.</title>
        <authorList>
            <person name="Megaw A.G."/>
            <person name="Rapaport D."/>
            <person name="Avidor B."/>
            <person name="Frenkel N."/>
            <person name="Davison A.J."/>
        </authorList>
    </citation>
    <scope>NUCLEOTIDE SEQUENCE [LARGE SCALE GENOMIC DNA]</scope>
    <source>
        <strain evidence="5 6">RK</strain>
    </source>
</reference>
<name>Q77Y66_HHV7R</name>
<evidence type="ECO:0000313" key="5">
    <source>
        <dbReference type="EMBL" id="AAC40763.1"/>
    </source>
</evidence>
<dbReference type="KEGG" id="vg:3289507"/>
<dbReference type="InterPro" id="IPR002580">
    <property type="entry name" value="Herpes_UL24"/>
</dbReference>
<keyword evidence="6" id="KW-1185">Reference proteome</keyword>
<evidence type="ECO:0000256" key="2">
    <source>
        <dbReference type="ARBA" id="ARBA00004328"/>
    </source>
</evidence>
<evidence type="ECO:0000313" key="6">
    <source>
        <dbReference type="Proteomes" id="UP000098510"/>
    </source>
</evidence>
<dbReference type="GeneID" id="3289507"/>
<evidence type="ECO:0000256" key="1">
    <source>
        <dbReference type="ARBA" id="ARBA00004307"/>
    </source>
</evidence>
<accession>Q77Y66</accession>
<sequence>MSLEYLPPVRRRIGQYNHLRIYKKILLLKSNFEKLNFFLGNLFPEELHDSKIHVYFEVRLGCRIPDCIIVFRHFGEKLLKTFHCYFFEFKTTFAKSNLFSIQKNRTQKIQYLQGLRQLRQATDYLQQFVIKNESLCKVNPVICFFRQHGLKLDFVKTFIAKELQLSSTFLCNLFTKYQNDTVKSILSISNPTNFRRACQKYSNLYRGRYATTPKLGNSKTSKRKRRNSKKQDFKKLVKN</sequence>
<comment type="subcellular location">
    <subcellularLocation>
        <location evidence="1">Host nucleus</location>
        <location evidence="1">Host nucleolus</location>
    </subcellularLocation>
    <subcellularLocation>
        <location evidence="2">Virion</location>
    </subcellularLocation>
</comment>
<dbReference type="GO" id="GO:0044196">
    <property type="term" value="C:host cell nucleolus"/>
    <property type="evidence" value="ECO:0007669"/>
    <property type="project" value="UniProtKB-SubCell"/>
</dbReference>
<feature type="region of interest" description="Disordered" evidence="4">
    <location>
        <begin position="212"/>
        <end position="239"/>
    </location>
</feature>
<evidence type="ECO:0000256" key="4">
    <source>
        <dbReference type="SAM" id="MobiDB-lite"/>
    </source>
</evidence>